<keyword evidence="1" id="KW-0436">Ligase</keyword>
<dbReference type="InterPro" id="IPR009097">
    <property type="entry name" value="Cyclic_Pdiesterase"/>
</dbReference>
<dbReference type="Pfam" id="PF13563">
    <property type="entry name" value="2_5_RNA_ligase2"/>
    <property type="match status" value="1"/>
</dbReference>
<organism evidence="1 2">
    <name type="scientific">Phytoactinopolyspora mesophila</name>
    <dbReference type="NCBI Taxonomy" id="2650750"/>
    <lineage>
        <taxon>Bacteria</taxon>
        <taxon>Bacillati</taxon>
        <taxon>Actinomycetota</taxon>
        <taxon>Actinomycetes</taxon>
        <taxon>Jiangellales</taxon>
        <taxon>Jiangellaceae</taxon>
        <taxon>Phytoactinopolyspora</taxon>
    </lineage>
</organism>
<dbReference type="SUPFAM" id="SSF55144">
    <property type="entry name" value="LigT-like"/>
    <property type="match status" value="1"/>
</dbReference>
<accession>A0A7K3LX92</accession>
<dbReference type="Gene3D" id="3.90.1140.10">
    <property type="entry name" value="Cyclic phosphodiesterase"/>
    <property type="match status" value="1"/>
</dbReference>
<name>A0A7K3LX92_9ACTN</name>
<reference evidence="1 2" key="1">
    <citation type="submission" date="2019-11" db="EMBL/GenBank/DDBJ databases">
        <authorList>
            <person name="Li X.-J."/>
            <person name="Feng X.-M."/>
        </authorList>
    </citation>
    <scope>NUCLEOTIDE SEQUENCE [LARGE SCALE GENOMIC DNA]</scope>
    <source>
        <strain evidence="1 2">XMNu-373</strain>
    </source>
</reference>
<comment type="caution">
    <text evidence="1">The sequence shown here is derived from an EMBL/GenBank/DDBJ whole genome shotgun (WGS) entry which is preliminary data.</text>
</comment>
<gene>
    <name evidence="1" type="ORF">F7O44_01030</name>
</gene>
<evidence type="ECO:0000313" key="1">
    <source>
        <dbReference type="EMBL" id="NDL55649.1"/>
    </source>
</evidence>
<keyword evidence="2" id="KW-1185">Reference proteome</keyword>
<evidence type="ECO:0000313" key="2">
    <source>
        <dbReference type="Proteomes" id="UP000460435"/>
    </source>
</evidence>
<proteinExistence type="predicted"/>
<sequence length="173" mass="18866">MLVHLPLSRGRSLSRGAAARAPNPVAALGVPAHVTVLFPFVSPPQIDAEVLRRVAAVAATVSPFDYRLSTTAWFNHDVVHLAPDNPAPFVDLTTRIHAAFPDYPPYGGQYSEPIPHLTIGHGGDLTTLSAAEKTVLAHPPVTGRAYRLTLMVEEPGGHWVPRLVFHRMRRRIP</sequence>
<protein>
    <submittedName>
        <fullName evidence="1">2'-5' RNA ligase family protein</fullName>
    </submittedName>
</protein>
<dbReference type="Proteomes" id="UP000460435">
    <property type="component" value="Unassembled WGS sequence"/>
</dbReference>
<dbReference type="AlphaFoldDB" id="A0A7K3LX92"/>
<dbReference type="EMBL" id="WLZY01000001">
    <property type="protein sequence ID" value="NDL55649.1"/>
    <property type="molecule type" value="Genomic_DNA"/>
</dbReference>
<dbReference type="RefSeq" id="WP_281353359.1">
    <property type="nucleotide sequence ID" value="NZ_WLZY01000001.1"/>
</dbReference>
<dbReference type="GO" id="GO:0016874">
    <property type="term" value="F:ligase activity"/>
    <property type="evidence" value="ECO:0007669"/>
    <property type="project" value="UniProtKB-KW"/>
</dbReference>